<dbReference type="RefSeq" id="WP_380717557.1">
    <property type="nucleotide sequence ID" value="NZ_JBHSGI010000009.1"/>
</dbReference>
<evidence type="ECO:0000313" key="4">
    <source>
        <dbReference type="EMBL" id="MFC4669148.1"/>
    </source>
</evidence>
<dbReference type="Proteomes" id="UP001595973">
    <property type="component" value="Unassembled WGS sequence"/>
</dbReference>
<proteinExistence type="predicted"/>
<evidence type="ECO:0000256" key="2">
    <source>
        <dbReference type="ARBA" id="ARBA00022723"/>
    </source>
</evidence>
<dbReference type="Gene3D" id="3.40.630.10">
    <property type="entry name" value="Zn peptidases"/>
    <property type="match status" value="1"/>
</dbReference>
<dbReference type="PANTHER" id="PTHR43270:SF12">
    <property type="entry name" value="SUCCINYL-DIAMINOPIMELATE DESUCCINYLASE"/>
    <property type="match status" value="1"/>
</dbReference>
<keyword evidence="2" id="KW-0479">Metal-binding</keyword>
<keyword evidence="3" id="KW-0378">Hydrolase</keyword>
<dbReference type="Pfam" id="PF01546">
    <property type="entry name" value="Peptidase_M20"/>
    <property type="match status" value="1"/>
</dbReference>
<dbReference type="InterPro" id="IPR002933">
    <property type="entry name" value="Peptidase_M20"/>
</dbReference>
<sequence>MSRETVQAAAVDWLGSGRFESELARLVAIPSESQVPEGLAHCAAYLDAMRSWFEGMGFTCRVFDNPKAGRGPVLLATRHEGEGLPTVLGYGHGDVVRAMTGRWAQGREPWVLRREGERLYGRGTADNKGQHLINLIALAEVLRARGRLGFNAKVMIETGEETGSPGLHEIIAAHPEAFAANVLIASDGPRVHPGRPTVSLGCRGAVNFDLVCDLREGAHHSGNWGGALADPAAILAHAIASIVTPEGQIRVPEWRPEPIRPLVRELLAGMTLDGGDTGPEVDADWGEPGLTPAENVYAWNSFAVLAMTAGTPEAPVNAIAPAARAHCQLRFIAGTDAADILPALRRHLDRAGFGRVAVVADEREAGFSASRTEPDHPWAEWVRKSVARSTGTEPAVVPQMGGSICNELFTDLLGIPAIWLPHSYAGCAQHAPDEHVLLPVCESALGLMAGLYWDLGEDGVPR</sequence>
<keyword evidence="1" id="KW-0645">Protease</keyword>
<dbReference type="SUPFAM" id="SSF53187">
    <property type="entry name" value="Zn-dependent exopeptidases"/>
    <property type="match status" value="1"/>
</dbReference>
<evidence type="ECO:0000256" key="1">
    <source>
        <dbReference type="ARBA" id="ARBA00022670"/>
    </source>
</evidence>
<dbReference type="InterPro" id="IPR051458">
    <property type="entry name" value="Cyt/Met_Dipeptidase"/>
</dbReference>
<dbReference type="NCBIfam" id="NF005478">
    <property type="entry name" value="PRK07079.1"/>
    <property type="match status" value="1"/>
</dbReference>
<dbReference type="EMBL" id="JBHSGI010000009">
    <property type="protein sequence ID" value="MFC4669148.1"/>
    <property type="molecule type" value="Genomic_DNA"/>
</dbReference>
<organism evidence="4 5">
    <name type="scientific">Seohaeicola nanhaiensis</name>
    <dbReference type="NCBI Taxonomy" id="1387282"/>
    <lineage>
        <taxon>Bacteria</taxon>
        <taxon>Pseudomonadati</taxon>
        <taxon>Pseudomonadota</taxon>
        <taxon>Alphaproteobacteria</taxon>
        <taxon>Rhodobacterales</taxon>
        <taxon>Roseobacteraceae</taxon>
        <taxon>Seohaeicola</taxon>
    </lineage>
</organism>
<protein>
    <submittedName>
        <fullName evidence="4">M20 family metallopeptidase</fullName>
    </submittedName>
</protein>
<evidence type="ECO:0000313" key="5">
    <source>
        <dbReference type="Proteomes" id="UP001595973"/>
    </source>
</evidence>
<evidence type="ECO:0000256" key="3">
    <source>
        <dbReference type="ARBA" id="ARBA00022801"/>
    </source>
</evidence>
<accession>A0ABV9KGR2</accession>
<keyword evidence="5" id="KW-1185">Reference proteome</keyword>
<name>A0ABV9KGR2_9RHOB</name>
<dbReference type="PANTHER" id="PTHR43270">
    <property type="entry name" value="BETA-ALA-HIS DIPEPTIDASE"/>
    <property type="match status" value="1"/>
</dbReference>
<reference evidence="5" key="1">
    <citation type="journal article" date="2019" name="Int. J. Syst. Evol. Microbiol.">
        <title>The Global Catalogue of Microorganisms (GCM) 10K type strain sequencing project: providing services to taxonomists for standard genome sequencing and annotation.</title>
        <authorList>
            <consortium name="The Broad Institute Genomics Platform"/>
            <consortium name="The Broad Institute Genome Sequencing Center for Infectious Disease"/>
            <person name="Wu L."/>
            <person name="Ma J."/>
        </authorList>
    </citation>
    <scope>NUCLEOTIDE SEQUENCE [LARGE SCALE GENOMIC DNA]</scope>
    <source>
        <strain evidence="5">CGMCC 4.7283</strain>
    </source>
</reference>
<dbReference type="Gene3D" id="3.30.70.360">
    <property type="match status" value="1"/>
</dbReference>
<comment type="caution">
    <text evidence="4">The sequence shown here is derived from an EMBL/GenBank/DDBJ whole genome shotgun (WGS) entry which is preliminary data.</text>
</comment>
<gene>
    <name evidence="4" type="ORF">ACFO5X_11325</name>
</gene>